<gene>
    <name evidence="14" type="ORF">C7383_113132</name>
</gene>
<evidence type="ECO:0000256" key="13">
    <source>
        <dbReference type="SAM" id="Phobius"/>
    </source>
</evidence>
<feature type="transmembrane region" description="Helical" evidence="13">
    <location>
        <begin position="317"/>
        <end position="336"/>
    </location>
</feature>
<dbReference type="GO" id="GO:0015297">
    <property type="term" value="F:antiporter activity"/>
    <property type="evidence" value="ECO:0007669"/>
    <property type="project" value="UniProtKB-KW"/>
</dbReference>
<comment type="similarity">
    <text evidence="3">Belongs to the multi antimicrobial extrusion (MATE) (TC 2.A.66.1) family.</text>
</comment>
<feature type="transmembrane region" description="Helical" evidence="13">
    <location>
        <begin position="93"/>
        <end position="114"/>
    </location>
</feature>
<sequence>MAATDMTKGNITRHLIGYSVPLVLGNLFQLTYNAVDSIIAGRFIGKEALAAEGMAAPVINIVILGISGICMGAGVLMSEFFGARKYGELKKEMATTVLFGLFFSIAVVLTGLVFTPALLEALHVPGELMDMTAVYLRIIFLGAPFTYFYNALASSLKSVGDSKTPLKFLMFSAVLNGVLDLIFIGGLGFGIVCSAVTTVAAEAVSALLSIIYIYRRIPLLQLRKSELSIDGPLLRKTLSYGSVTALQQACQPIGKLLIQGTVNSLGVDMIAAFNAVNRVDDFAFTPEQSISHGITTFAAQNRGGGKKDRIAKGLRRGLLLEFFYWIFICLLILLIREPVMGLFVTGEGAGEIVAIGCQYLGTMAFFYLLPAFTNGMQGFFRGMGYMRMTLLGTFIQTSLRVLFTWILAPMTGIYGVAFACAIGWSAMLLVEIPYYFHIKNKTSVNDK</sequence>
<feature type="transmembrane region" description="Helical" evidence="13">
    <location>
        <begin position="168"/>
        <end position="189"/>
    </location>
</feature>
<evidence type="ECO:0000256" key="1">
    <source>
        <dbReference type="ARBA" id="ARBA00003408"/>
    </source>
</evidence>
<evidence type="ECO:0000256" key="10">
    <source>
        <dbReference type="ARBA" id="ARBA00023065"/>
    </source>
</evidence>
<dbReference type="CDD" id="cd13138">
    <property type="entry name" value="MATE_yoeA_like"/>
    <property type="match status" value="1"/>
</dbReference>
<feature type="transmembrane region" description="Helical" evidence="13">
    <location>
        <begin position="195"/>
        <end position="214"/>
    </location>
</feature>
<evidence type="ECO:0000313" key="15">
    <source>
        <dbReference type="Proteomes" id="UP000245412"/>
    </source>
</evidence>
<evidence type="ECO:0000256" key="3">
    <source>
        <dbReference type="ARBA" id="ARBA00010199"/>
    </source>
</evidence>
<dbReference type="PANTHER" id="PTHR43298">
    <property type="entry name" value="MULTIDRUG RESISTANCE PROTEIN NORM-RELATED"/>
    <property type="match status" value="1"/>
</dbReference>
<keyword evidence="5" id="KW-0813">Transport</keyword>
<dbReference type="AlphaFoldDB" id="A0AB73T0R1"/>
<comment type="function">
    <text evidence="1">Multidrug efflux pump.</text>
</comment>
<protein>
    <recommendedName>
        <fullName evidence="4">Probable multidrug resistance protein NorM</fullName>
    </recommendedName>
    <alternativeName>
        <fullName evidence="12">Multidrug-efflux transporter</fullName>
    </alternativeName>
</protein>
<keyword evidence="7" id="KW-1003">Cell membrane</keyword>
<evidence type="ECO:0000313" key="14">
    <source>
        <dbReference type="EMBL" id="PWJ73346.1"/>
    </source>
</evidence>
<dbReference type="PIRSF" id="PIRSF006603">
    <property type="entry name" value="DinF"/>
    <property type="match status" value="1"/>
</dbReference>
<name>A0AB73T0R1_9FIRM</name>
<organism evidence="14 15">
    <name type="scientific">Murimonas intestini</name>
    <dbReference type="NCBI Taxonomy" id="1337051"/>
    <lineage>
        <taxon>Bacteria</taxon>
        <taxon>Bacillati</taxon>
        <taxon>Bacillota</taxon>
        <taxon>Clostridia</taxon>
        <taxon>Lachnospirales</taxon>
        <taxon>Lachnospiraceae</taxon>
        <taxon>Murimonas</taxon>
    </lineage>
</organism>
<dbReference type="NCBIfam" id="TIGR00797">
    <property type="entry name" value="matE"/>
    <property type="match status" value="1"/>
</dbReference>
<evidence type="ECO:0000256" key="7">
    <source>
        <dbReference type="ARBA" id="ARBA00022475"/>
    </source>
</evidence>
<proteinExistence type="inferred from homology"/>
<dbReference type="Proteomes" id="UP000245412">
    <property type="component" value="Unassembled WGS sequence"/>
</dbReference>
<evidence type="ECO:0000256" key="8">
    <source>
        <dbReference type="ARBA" id="ARBA00022692"/>
    </source>
</evidence>
<keyword evidence="6" id="KW-0050">Antiport</keyword>
<dbReference type="GO" id="GO:0005886">
    <property type="term" value="C:plasma membrane"/>
    <property type="evidence" value="ECO:0007669"/>
    <property type="project" value="UniProtKB-SubCell"/>
</dbReference>
<feature type="transmembrane region" description="Helical" evidence="13">
    <location>
        <begin position="390"/>
        <end position="408"/>
    </location>
</feature>
<feature type="transmembrane region" description="Helical" evidence="13">
    <location>
        <begin position="414"/>
        <end position="436"/>
    </location>
</feature>
<dbReference type="GO" id="GO:0006811">
    <property type="term" value="P:monoatomic ion transport"/>
    <property type="evidence" value="ECO:0007669"/>
    <property type="project" value="UniProtKB-KW"/>
</dbReference>
<dbReference type="InterPro" id="IPR002528">
    <property type="entry name" value="MATE_fam"/>
</dbReference>
<accession>A0AB73T0R1</accession>
<comment type="subcellular location">
    <subcellularLocation>
        <location evidence="2">Cell membrane</location>
        <topology evidence="2">Multi-pass membrane protein</topology>
    </subcellularLocation>
</comment>
<evidence type="ECO:0000256" key="6">
    <source>
        <dbReference type="ARBA" id="ARBA00022449"/>
    </source>
</evidence>
<evidence type="ECO:0000256" key="4">
    <source>
        <dbReference type="ARBA" id="ARBA00020268"/>
    </source>
</evidence>
<dbReference type="InterPro" id="IPR050222">
    <property type="entry name" value="MATE_MdtK"/>
</dbReference>
<evidence type="ECO:0000256" key="9">
    <source>
        <dbReference type="ARBA" id="ARBA00022989"/>
    </source>
</evidence>
<dbReference type="GO" id="GO:0042910">
    <property type="term" value="F:xenobiotic transmembrane transporter activity"/>
    <property type="evidence" value="ECO:0007669"/>
    <property type="project" value="InterPro"/>
</dbReference>
<comment type="caution">
    <text evidence="14">The sequence shown here is derived from an EMBL/GenBank/DDBJ whole genome shotgun (WGS) entry which is preliminary data.</text>
</comment>
<keyword evidence="11 13" id="KW-0472">Membrane</keyword>
<dbReference type="PANTHER" id="PTHR43298:SF2">
    <property type="entry name" value="FMN_FAD EXPORTER YEEO-RELATED"/>
    <property type="match status" value="1"/>
</dbReference>
<feature type="transmembrane region" description="Helical" evidence="13">
    <location>
        <begin position="134"/>
        <end position="156"/>
    </location>
</feature>
<feature type="transmembrane region" description="Helical" evidence="13">
    <location>
        <begin position="55"/>
        <end position="81"/>
    </location>
</feature>
<feature type="transmembrane region" description="Helical" evidence="13">
    <location>
        <begin position="348"/>
        <end position="369"/>
    </location>
</feature>
<reference evidence="14 15" key="1">
    <citation type="submission" date="2018-05" db="EMBL/GenBank/DDBJ databases">
        <authorList>
            <person name="Goeker M."/>
            <person name="Huntemann M."/>
            <person name="Clum A."/>
            <person name="Pillay M."/>
            <person name="Palaniappan K."/>
            <person name="Varghese N."/>
            <person name="Mikhailova N."/>
            <person name="Stamatis D."/>
            <person name="Reddy T."/>
            <person name="Daum C."/>
            <person name="Shapiro N."/>
            <person name="Ivanova N."/>
            <person name="Kyrpides N."/>
            <person name="Woyke T."/>
        </authorList>
    </citation>
    <scope>NUCLEOTIDE SEQUENCE [LARGE SCALE GENOMIC DNA]</scope>
    <source>
        <strain evidence="14 15">DSM 26524</strain>
    </source>
</reference>
<dbReference type="Pfam" id="PF01554">
    <property type="entry name" value="MatE"/>
    <property type="match status" value="2"/>
</dbReference>
<evidence type="ECO:0000256" key="2">
    <source>
        <dbReference type="ARBA" id="ARBA00004651"/>
    </source>
</evidence>
<evidence type="ECO:0000256" key="12">
    <source>
        <dbReference type="ARBA" id="ARBA00031636"/>
    </source>
</evidence>
<feature type="transmembrane region" description="Helical" evidence="13">
    <location>
        <begin position="15"/>
        <end position="35"/>
    </location>
</feature>
<evidence type="ECO:0000256" key="5">
    <source>
        <dbReference type="ARBA" id="ARBA00022448"/>
    </source>
</evidence>
<dbReference type="InterPro" id="IPR048279">
    <property type="entry name" value="MdtK-like"/>
</dbReference>
<keyword evidence="10" id="KW-0406">Ion transport</keyword>
<dbReference type="EMBL" id="QGGY01000013">
    <property type="protein sequence ID" value="PWJ73346.1"/>
    <property type="molecule type" value="Genomic_DNA"/>
</dbReference>
<keyword evidence="9 13" id="KW-1133">Transmembrane helix</keyword>
<dbReference type="RefSeq" id="WP_109747884.1">
    <property type="nucleotide sequence ID" value="NZ_JANKBI010000022.1"/>
</dbReference>
<keyword evidence="8 13" id="KW-0812">Transmembrane</keyword>
<evidence type="ECO:0000256" key="11">
    <source>
        <dbReference type="ARBA" id="ARBA00023136"/>
    </source>
</evidence>
<keyword evidence="15" id="KW-1185">Reference proteome</keyword>